<comment type="caution">
    <text evidence="10">The sequence shown here is derived from an EMBL/GenBank/DDBJ whole genome shotgun (WGS) entry which is preliminary data.</text>
</comment>
<evidence type="ECO:0000256" key="3">
    <source>
        <dbReference type="ARBA" id="ARBA00016507"/>
    </source>
</evidence>
<dbReference type="GO" id="GO:0005829">
    <property type="term" value="C:cytosol"/>
    <property type="evidence" value="ECO:0007669"/>
    <property type="project" value="TreeGrafter"/>
</dbReference>
<comment type="similarity">
    <text evidence="2">Belongs to the FliH family.</text>
</comment>
<evidence type="ECO:0000256" key="7">
    <source>
        <dbReference type="ARBA" id="ARBA00023225"/>
    </source>
</evidence>
<keyword evidence="10" id="KW-0966">Cell projection</keyword>
<dbReference type="EMBL" id="LNTY01000034">
    <property type="protein sequence ID" value="KXF81305.1"/>
    <property type="molecule type" value="Genomic_DNA"/>
</dbReference>
<evidence type="ECO:0000256" key="8">
    <source>
        <dbReference type="SAM" id="MobiDB-lite"/>
    </source>
</evidence>
<keyword evidence="6" id="KW-0653">Protein transport</keyword>
<evidence type="ECO:0000313" key="10">
    <source>
        <dbReference type="EMBL" id="KXF81305.1"/>
    </source>
</evidence>
<dbReference type="STRING" id="294935.ATN88_00715"/>
<dbReference type="RefSeq" id="WP_067415934.1">
    <property type="nucleotide sequence ID" value="NZ_LNTY01000034.1"/>
</dbReference>
<organism evidence="10 11">
    <name type="scientific">Enterovibrio coralii</name>
    <dbReference type="NCBI Taxonomy" id="294935"/>
    <lineage>
        <taxon>Bacteria</taxon>
        <taxon>Pseudomonadati</taxon>
        <taxon>Pseudomonadota</taxon>
        <taxon>Gammaproteobacteria</taxon>
        <taxon>Vibrionales</taxon>
        <taxon>Vibrionaceae</taxon>
        <taxon>Enterovibrio</taxon>
    </lineage>
</organism>
<evidence type="ECO:0000259" key="9">
    <source>
        <dbReference type="Pfam" id="PF02108"/>
    </source>
</evidence>
<reference evidence="10 11" key="1">
    <citation type="submission" date="2015-11" db="EMBL/GenBank/DDBJ databases">
        <title>Genomic Taxonomy of the Vibrionaceae.</title>
        <authorList>
            <person name="Gomez-Gil B."/>
            <person name="Enciso-Ibarra J."/>
        </authorList>
    </citation>
    <scope>NUCLEOTIDE SEQUENCE [LARGE SCALE GENOMIC DNA]</scope>
    <source>
        <strain evidence="10 11">CAIM 912</strain>
    </source>
</reference>
<dbReference type="NCBIfam" id="NF004270">
    <property type="entry name" value="PRK05687.2-1"/>
    <property type="match status" value="1"/>
</dbReference>
<gene>
    <name evidence="10" type="ORF">ATN88_00715</name>
</gene>
<comment type="function">
    <text evidence="1">Needed for flagellar regrowth and assembly.</text>
</comment>
<accession>A0A135I782</accession>
<proteinExistence type="inferred from homology"/>
<dbReference type="AlphaFoldDB" id="A0A135I782"/>
<dbReference type="GO" id="GO:0015031">
    <property type="term" value="P:protein transport"/>
    <property type="evidence" value="ECO:0007669"/>
    <property type="project" value="UniProtKB-KW"/>
</dbReference>
<dbReference type="InterPro" id="IPR051472">
    <property type="entry name" value="T3SS_Stator/FliH"/>
</dbReference>
<dbReference type="Proteomes" id="UP000070529">
    <property type="component" value="Unassembled WGS sequence"/>
</dbReference>
<feature type="domain" description="Flagellar assembly protein FliH/Type III secretion system HrpE" evidence="9">
    <location>
        <begin position="128"/>
        <end position="252"/>
    </location>
</feature>
<evidence type="ECO:0000256" key="2">
    <source>
        <dbReference type="ARBA" id="ARBA00006602"/>
    </source>
</evidence>
<dbReference type="PANTHER" id="PTHR34982:SF1">
    <property type="entry name" value="FLAGELLAR ASSEMBLY PROTEIN FLIH"/>
    <property type="match status" value="1"/>
</dbReference>
<dbReference type="PANTHER" id="PTHR34982">
    <property type="entry name" value="YOP PROTEINS TRANSLOCATION PROTEIN L"/>
    <property type="match status" value="1"/>
</dbReference>
<dbReference type="Pfam" id="PF02108">
    <property type="entry name" value="FliH"/>
    <property type="match status" value="1"/>
</dbReference>
<keyword evidence="5" id="KW-1005">Bacterial flagellum biogenesis</keyword>
<name>A0A135I782_9GAMM</name>
<evidence type="ECO:0000256" key="4">
    <source>
        <dbReference type="ARBA" id="ARBA00022448"/>
    </source>
</evidence>
<keyword evidence="10" id="KW-0282">Flagellum</keyword>
<feature type="region of interest" description="Disordered" evidence="8">
    <location>
        <begin position="1"/>
        <end position="58"/>
    </location>
</feature>
<evidence type="ECO:0000256" key="5">
    <source>
        <dbReference type="ARBA" id="ARBA00022795"/>
    </source>
</evidence>
<evidence type="ECO:0000256" key="6">
    <source>
        <dbReference type="ARBA" id="ARBA00022927"/>
    </source>
</evidence>
<dbReference type="OrthoDB" id="8480773at2"/>
<keyword evidence="10" id="KW-0969">Cilium</keyword>
<sequence>MTLDRRRGYIRSSEQPEDVLERWELPSYSSGKPQPKDTALNYDPSWEPPELEEEQEPQVDLSMLTAEVLEEIRQAAMEEGHEEGRAAGFEEGKDAGFEEGKTEGFDTGKTEGYEQGLSDGQQLIEARCGHLDTMLSKLAFPIEQINHQVEQQMVELVLHLAKSVIQTEVQTNPQVILNTLREAVNALPMAGRQVTIYLHPEDMDIVTSAHSVESLRDREWRLIAEPSLNRGDIQVACGDSVVDYRIEDRISQALSRFAGQNLSRDPEPAENDPGADVLLGADKVVTDDMVNPSSNQTESDVFAQTDEADAVSVESEPQQTQQSGDHDGQPV</sequence>
<evidence type="ECO:0000313" key="11">
    <source>
        <dbReference type="Proteomes" id="UP000070529"/>
    </source>
</evidence>
<protein>
    <recommendedName>
        <fullName evidence="3">Flagellar assembly protein FliH</fullName>
    </recommendedName>
</protein>
<dbReference type="InterPro" id="IPR018035">
    <property type="entry name" value="Flagellar_FliH/T3SS_HrpE"/>
</dbReference>
<evidence type="ECO:0000256" key="1">
    <source>
        <dbReference type="ARBA" id="ARBA00003041"/>
    </source>
</evidence>
<keyword evidence="7" id="KW-1006">Bacterial flagellum protein export</keyword>
<dbReference type="GO" id="GO:0044781">
    <property type="term" value="P:bacterial-type flagellum organization"/>
    <property type="evidence" value="ECO:0007669"/>
    <property type="project" value="UniProtKB-KW"/>
</dbReference>
<keyword evidence="4" id="KW-0813">Transport</keyword>
<keyword evidence="11" id="KW-1185">Reference proteome</keyword>
<feature type="region of interest" description="Disordered" evidence="8">
    <location>
        <begin position="287"/>
        <end position="331"/>
    </location>
</feature>